<dbReference type="InterPro" id="IPR041685">
    <property type="entry name" value="AAA_GajA/Old/RecF-like"/>
</dbReference>
<dbReference type="Proteomes" id="UP000000442">
    <property type="component" value="Chromosome"/>
</dbReference>
<dbReference type="AlphaFoldDB" id="C0Q9L6"/>
<dbReference type="PANTHER" id="PTHR43581:SF4">
    <property type="entry name" value="ATP_GTP PHOSPHATASE"/>
    <property type="match status" value="1"/>
</dbReference>
<feature type="domain" description="Endonuclease GajA/Old nuclease/RecF-like AAA" evidence="1">
    <location>
        <begin position="1"/>
        <end position="44"/>
    </location>
</feature>
<dbReference type="SUPFAM" id="SSF52540">
    <property type="entry name" value="P-loop containing nucleoside triphosphate hydrolases"/>
    <property type="match status" value="1"/>
</dbReference>
<protein>
    <recommendedName>
        <fullName evidence="1">Endonuclease GajA/Old nuclease/RecF-like AAA domain-containing protein</fullName>
    </recommendedName>
</protein>
<dbReference type="KEGG" id="dat:HRM2_14710"/>
<dbReference type="Pfam" id="PF13175">
    <property type="entry name" value="AAA_15"/>
    <property type="match status" value="2"/>
</dbReference>
<keyword evidence="3" id="KW-1185">Reference proteome</keyword>
<dbReference type="HOGENOM" id="CLU_032548_1_0_7"/>
<organism evidence="2 3">
    <name type="scientific">Desulforapulum autotrophicum (strain ATCC 43914 / DSM 3382 / VKM B-1955 / HRM2)</name>
    <name type="common">Desulfobacterium autotrophicum</name>
    <dbReference type="NCBI Taxonomy" id="177437"/>
    <lineage>
        <taxon>Bacteria</taxon>
        <taxon>Pseudomonadati</taxon>
        <taxon>Thermodesulfobacteriota</taxon>
        <taxon>Desulfobacteria</taxon>
        <taxon>Desulfobacterales</taxon>
        <taxon>Desulfobacteraceae</taxon>
        <taxon>Desulforapulum</taxon>
    </lineage>
</organism>
<dbReference type="Gene3D" id="3.40.50.300">
    <property type="entry name" value="P-loop containing nucleotide triphosphate hydrolases"/>
    <property type="match status" value="1"/>
</dbReference>
<dbReference type="PANTHER" id="PTHR43581">
    <property type="entry name" value="ATP/GTP PHOSPHATASE"/>
    <property type="match status" value="1"/>
</dbReference>
<reference evidence="2 3" key="1">
    <citation type="journal article" date="2009" name="Environ. Microbiol.">
        <title>Genome sequence of Desulfobacterium autotrophicum HRM2, a marine sulfate reducer oxidizing organic carbon completely to carbon dioxide.</title>
        <authorList>
            <person name="Strittmatter A.W."/>
            <person name="Liesegang H."/>
            <person name="Rabus R."/>
            <person name="Decker I."/>
            <person name="Amann J."/>
            <person name="Andres S."/>
            <person name="Henne A."/>
            <person name="Fricke W.F."/>
            <person name="Martinez-Arias R."/>
            <person name="Bartels D."/>
            <person name="Goesmann A."/>
            <person name="Krause L."/>
            <person name="Puehler A."/>
            <person name="Klenk H.P."/>
            <person name="Richter M."/>
            <person name="Schuler M."/>
            <person name="Gloeckner F.O."/>
            <person name="Meyerdierks A."/>
            <person name="Gottschalk G."/>
            <person name="Amann R."/>
        </authorList>
    </citation>
    <scope>NUCLEOTIDE SEQUENCE [LARGE SCALE GENOMIC DNA]</scope>
    <source>
        <strain evidence="3">ATCC 43914 / DSM 3382 / HRM2</strain>
    </source>
</reference>
<feature type="domain" description="Endonuclease GajA/Old nuclease/RecF-like AAA" evidence="1">
    <location>
        <begin position="399"/>
        <end position="477"/>
    </location>
</feature>
<accession>C0Q9L6</accession>
<sequence>MKLTGMTIENFKGISKPVHIDFKPVTLLFGPNSAGKSTIVQALHYAREIFERGNVDPDRTLTGGENLDLGGFKNLVHNHELSRPVIMKFELDIEADQLPEYRDWVEDDTGAAHYFESDFYEIPARVNSCWVEIVIKWSAVAERPILKSYRVDISGKELAKIETSEDGRQISLSNFNMLHPVFHDPETTNDEIIRTLKELFEGEGDPDVEKLGPMFPLFLEFSRDEAGGYDLHQPIGITSQTQSAMPVWGRSLGFSSNNLLLNIDWEDQTIFTAIASSLIVGPGEMVRDVLRKFKYIGPIREVPKRNFHPSITYDESRWSNGLAAWDFLYKSDEAFIAELNKWISREDKFNTGYRVELKKTYELDVNSPLAISLQSGDIIEEDFAPNELNRFPVKTQLVLKEEFSRIEVHPQDIGVGISQVLPVIVASLSSREGIIAMEQPELHIHPALQVALGDLFIARVNENDACFLIETHSEHLILRLLRRIRETTENELPPGVDGFTSDKLSVLYLDKKDSGLEVLKLDVDDTGDFETEWPKGFFEERDEELFF</sequence>
<gene>
    <name evidence="2" type="ordered locus">HRM2_14710</name>
</gene>
<dbReference type="InterPro" id="IPR051396">
    <property type="entry name" value="Bact_Antivir_Def_Nuclease"/>
</dbReference>
<name>C0Q9L6_DESAH</name>
<dbReference type="eggNOG" id="COG4938">
    <property type="taxonomic scope" value="Bacteria"/>
</dbReference>
<dbReference type="EMBL" id="CP001087">
    <property type="protein sequence ID" value="ACN14580.1"/>
    <property type="molecule type" value="Genomic_DNA"/>
</dbReference>
<evidence type="ECO:0000313" key="3">
    <source>
        <dbReference type="Proteomes" id="UP000000442"/>
    </source>
</evidence>
<dbReference type="InterPro" id="IPR027417">
    <property type="entry name" value="P-loop_NTPase"/>
</dbReference>
<evidence type="ECO:0000313" key="2">
    <source>
        <dbReference type="EMBL" id="ACN14580.1"/>
    </source>
</evidence>
<dbReference type="STRING" id="177437.HRM2_14710"/>
<dbReference type="OrthoDB" id="3322489at2"/>
<evidence type="ECO:0000259" key="1">
    <source>
        <dbReference type="Pfam" id="PF13175"/>
    </source>
</evidence>
<proteinExistence type="predicted"/>
<dbReference type="eggNOG" id="COG3950">
    <property type="taxonomic scope" value="Bacteria"/>
</dbReference>